<dbReference type="EMBL" id="VSWC01000106">
    <property type="protein sequence ID" value="KAA1085945.1"/>
    <property type="molecule type" value="Genomic_DNA"/>
</dbReference>
<keyword evidence="2" id="KW-1185">Reference proteome</keyword>
<name>A0A5B0N9I6_PUCGR</name>
<evidence type="ECO:0000313" key="1">
    <source>
        <dbReference type="EMBL" id="KAA1085945.1"/>
    </source>
</evidence>
<sequence length="59" mass="6249">MAGLRSSLGDSLPALLAPRESFSFDTTMQSTLPTLTLITSIPLSSSSLIKPAICLLDRL</sequence>
<proteinExistence type="predicted"/>
<dbReference type="Proteomes" id="UP000324748">
    <property type="component" value="Unassembled WGS sequence"/>
</dbReference>
<protein>
    <submittedName>
        <fullName evidence="1">Uncharacterized protein</fullName>
    </submittedName>
</protein>
<gene>
    <name evidence="1" type="ORF">PGT21_025051</name>
</gene>
<comment type="caution">
    <text evidence="1">The sequence shown here is derived from an EMBL/GenBank/DDBJ whole genome shotgun (WGS) entry which is preliminary data.</text>
</comment>
<evidence type="ECO:0000313" key="2">
    <source>
        <dbReference type="Proteomes" id="UP000324748"/>
    </source>
</evidence>
<accession>A0A5B0N9I6</accession>
<organism evidence="1 2">
    <name type="scientific">Puccinia graminis f. sp. tritici</name>
    <dbReference type="NCBI Taxonomy" id="56615"/>
    <lineage>
        <taxon>Eukaryota</taxon>
        <taxon>Fungi</taxon>
        <taxon>Dikarya</taxon>
        <taxon>Basidiomycota</taxon>
        <taxon>Pucciniomycotina</taxon>
        <taxon>Pucciniomycetes</taxon>
        <taxon>Pucciniales</taxon>
        <taxon>Pucciniaceae</taxon>
        <taxon>Puccinia</taxon>
    </lineage>
</organism>
<dbReference type="AlphaFoldDB" id="A0A5B0N9I6"/>
<reference evidence="1 2" key="1">
    <citation type="submission" date="2019-05" db="EMBL/GenBank/DDBJ databases">
        <title>Emergence of the Ug99 lineage of the wheat stem rust pathogen through somatic hybridization.</title>
        <authorList>
            <person name="Li F."/>
            <person name="Upadhyaya N.M."/>
            <person name="Sperschneider J."/>
            <person name="Matny O."/>
            <person name="Nguyen-Phuc H."/>
            <person name="Mago R."/>
            <person name="Raley C."/>
            <person name="Miller M.E."/>
            <person name="Silverstein K.A.T."/>
            <person name="Henningsen E."/>
            <person name="Hirsch C.D."/>
            <person name="Visser B."/>
            <person name="Pretorius Z.A."/>
            <person name="Steffenson B.J."/>
            <person name="Schwessinger B."/>
            <person name="Dodds P.N."/>
            <person name="Figueroa M."/>
        </authorList>
    </citation>
    <scope>NUCLEOTIDE SEQUENCE [LARGE SCALE GENOMIC DNA]</scope>
    <source>
        <strain evidence="1">21-0</strain>
    </source>
</reference>